<dbReference type="InterPro" id="IPR040690">
    <property type="entry name" value="FtsX_ECD"/>
</dbReference>
<feature type="domain" description="ABC3 transporter permease C-terminal" evidence="12">
    <location>
        <begin position="175"/>
        <end position="298"/>
    </location>
</feature>
<gene>
    <name evidence="14" type="ORF">PMG25_20640</name>
</gene>
<protein>
    <recommendedName>
        <fullName evidence="3 10">Cell division protein FtsX</fullName>
    </recommendedName>
</protein>
<feature type="domain" description="FtsX extracellular" evidence="13">
    <location>
        <begin position="58"/>
        <end position="149"/>
    </location>
</feature>
<reference evidence="14 15" key="1">
    <citation type="submission" date="2023-01" db="EMBL/GenBank/DDBJ databases">
        <title>Novel diversity within Roseofilum (Cyanobacteria; Desertifilaceae) from marine benthic mats with descriptions of four novel species.</title>
        <authorList>
            <person name="Wang Y."/>
            <person name="Berthold D.E."/>
            <person name="Hu J."/>
            <person name="Lefler F.W."/>
            <person name="Laughinghouse H.D. IV."/>
        </authorList>
    </citation>
    <scope>NUCLEOTIDE SEQUENCE [LARGE SCALE GENOMIC DNA]</scope>
    <source>
        <strain evidence="14 15">BLCC-M114</strain>
    </source>
</reference>
<sequence length="305" mass="33444">MVVKLGYLWSEVQLGLRRGGWMNWAAISTVTVLLFLFGLSWQVAWQLEGLANQFGSQLEVSVYLDAGWSAKPLVAQVADLPGVVQVEDIAKEEAWMDLLTELGLNSPDAATEILPTNPLVDELRVKAESPEALRGLVPQLEQLSGVDEVIYGEAALEMLSTINRGLRILSLGVTMVLMVSAIAVMTTTIELIVVSRRREIEIMHLVGASHWWIRLPFMIQGVILGSVGGAIAWSIVQGFEQVSLKFLTQELSLIPLLSHLQDSYWTIYTDTTTLFFLLLVFGALVGGLGGWLGLRRVSALRTGNG</sequence>
<dbReference type="Pfam" id="PF18075">
    <property type="entry name" value="FtsX_ECD"/>
    <property type="match status" value="1"/>
</dbReference>
<proteinExistence type="inferred from homology"/>
<evidence type="ECO:0000313" key="14">
    <source>
        <dbReference type="EMBL" id="MDJ1176497.1"/>
    </source>
</evidence>
<dbReference type="EMBL" id="JAQOSO010000104">
    <property type="protein sequence ID" value="MDJ1176497.1"/>
    <property type="molecule type" value="Genomic_DNA"/>
</dbReference>
<evidence type="ECO:0000256" key="8">
    <source>
        <dbReference type="ARBA" id="ARBA00023136"/>
    </source>
</evidence>
<dbReference type="InterPro" id="IPR004513">
    <property type="entry name" value="FtsX"/>
</dbReference>
<feature type="transmembrane region" description="Helical" evidence="11">
    <location>
        <begin position="274"/>
        <end position="294"/>
    </location>
</feature>
<keyword evidence="8 10" id="KW-0472">Membrane</keyword>
<evidence type="ECO:0000259" key="12">
    <source>
        <dbReference type="Pfam" id="PF02687"/>
    </source>
</evidence>
<evidence type="ECO:0000256" key="5">
    <source>
        <dbReference type="ARBA" id="ARBA00022618"/>
    </source>
</evidence>
<evidence type="ECO:0000256" key="11">
    <source>
        <dbReference type="SAM" id="Phobius"/>
    </source>
</evidence>
<feature type="transmembrane region" description="Helical" evidence="11">
    <location>
        <begin position="21"/>
        <end position="44"/>
    </location>
</feature>
<comment type="similarity">
    <text evidence="2 10">Belongs to the ABC-4 integral membrane protein family. FtsX subfamily.</text>
</comment>
<evidence type="ECO:0000313" key="15">
    <source>
        <dbReference type="Proteomes" id="UP001235849"/>
    </source>
</evidence>
<keyword evidence="4 10" id="KW-1003">Cell membrane</keyword>
<feature type="transmembrane region" description="Helical" evidence="11">
    <location>
        <begin position="168"/>
        <end position="194"/>
    </location>
</feature>
<name>A0ABT7BCK0_9CYAN</name>
<dbReference type="PANTHER" id="PTHR47755:SF1">
    <property type="entry name" value="CELL DIVISION PROTEIN FTSX"/>
    <property type="match status" value="1"/>
</dbReference>
<dbReference type="Proteomes" id="UP001235849">
    <property type="component" value="Unassembled WGS sequence"/>
</dbReference>
<dbReference type="InterPro" id="IPR003838">
    <property type="entry name" value="ABC3_permease_C"/>
</dbReference>
<comment type="caution">
    <text evidence="14">The sequence shown here is derived from an EMBL/GenBank/DDBJ whole genome shotgun (WGS) entry which is preliminary data.</text>
</comment>
<keyword evidence="9 10" id="KW-0131">Cell cycle</keyword>
<evidence type="ECO:0000256" key="10">
    <source>
        <dbReference type="PIRNR" id="PIRNR003097"/>
    </source>
</evidence>
<dbReference type="PANTHER" id="PTHR47755">
    <property type="entry name" value="CELL DIVISION PROTEIN FTSX"/>
    <property type="match status" value="1"/>
</dbReference>
<feature type="transmembrane region" description="Helical" evidence="11">
    <location>
        <begin position="215"/>
        <end position="236"/>
    </location>
</feature>
<dbReference type="RefSeq" id="WP_283768775.1">
    <property type="nucleotide sequence ID" value="NZ_JAQOSO010000104.1"/>
</dbReference>
<organism evidence="14 15">
    <name type="scientific">Roseofilum capinflatum BLCC-M114</name>
    <dbReference type="NCBI Taxonomy" id="3022440"/>
    <lineage>
        <taxon>Bacteria</taxon>
        <taxon>Bacillati</taxon>
        <taxon>Cyanobacteriota</taxon>
        <taxon>Cyanophyceae</taxon>
        <taxon>Desertifilales</taxon>
        <taxon>Desertifilaceae</taxon>
        <taxon>Roseofilum</taxon>
        <taxon>Roseofilum capinflatum</taxon>
    </lineage>
</organism>
<keyword evidence="15" id="KW-1185">Reference proteome</keyword>
<dbReference type="PIRSF" id="PIRSF003097">
    <property type="entry name" value="FtsX"/>
    <property type="match status" value="1"/>
</dbReference>
<accession>A0ABT7BCK0</accession>
<evidence type="ECO:0000256" key="4">
    <source>
        <dbReference type="ARBA" id="ARBA00022475"/>
    </source>
</evidence>
<keyword evidence="7 11" id="KW-1133">Transmembrane helix</keyword>
<evidence type="ECO:0000256" key="6">
    <source>
        <dbReference type="ARBA" id="ARBA00022692"/>
    </source>
</evidence>
<dbReference type="Pfam" id="PF02687">
    <property type="entry name" value="FtsX"/>
    <property type="match status" value="1"/>
</dbReference>
<keyword evidence="6 11" id="KW-0812">Transmembrane</keyword>
<evidence type="ECO:0000256" key="1">
    <source>
        <dbReference type="ARBA" id="ARBA00004651"/>
    </source>
</evidence>
<dbReference type="Gene3D" id="3.30.70.3040">
    <property type="match status" value="1"/>
</dbReference>
<comment type="subcellular location">
    <subcellularLocation>
        <location evidence="1">Cell membrane</location>
        <topology evidence="1">Multi-pass membrane protein</topology>
    </subcellularLocation>
</comment>
<evidence type="ECO:0000256" key="2">
    <source>
        <dbReference type="ARBA" id="ARBA00007379"/>
    </source>
</evidence>
<evidence type="ECO:0000256" key="9">
    <source>
        <dbReference type="ARBA" id="ARBA00023306"/>
    </source>
</evidence>
<keyword evidence="5 10" id="KW-0132">Cell division</keyword>
<evidence type="ECO:0000259" key="13">
    <source>
        <dbReference type="Pfam" id="PF18075"/>
    </source>
</evidence>
<evidence type="ECO:0000256" key="3">
    <source>
        <dbReference type="ARBA" id="ARBA00021907"/>
    </source>
</evidence>
<evidence type="ECO:0000256" key="7">
    <source>
        <dbReference type="ARBA" id="ARBA00022989"/>
    </source>
</evidence>